<feature type="chain" id="PRO_5040293054" evidence="2">
    <location>
        <begin position="20"/>
        <end position="167"/>
    </location>
</feature>
<gene>
    <name evidence="3" type="ORF">PHYEVI_LOCUS4626</name>
</gene>
<organism evidence="3 4">
    <name type="scientific">Phyllotreta striolata</name>
    <name type="common">Striped flea beetle</name>
    <name type="synonym">Crioceris striolata</name>
    <dbReference type="NCBI Taxonomy" id="444603"/>
    <lineage>
        <taxon>Eukaryota</taxon>
        <taxon>Metazoa</taxon>
        <taxon>Ecdysozoa</taxon>
        <taxon>Arthropoda</taxon>
        <taxon>Hexapoda</taxon>
        <taxon>Insecta</taxon>
        <taxon>Pterygota</taxon>
        <taxon>Neoptera</taxon>
        <taxon>Endopterygota</taxon>
        <taxon>Coleoptera</taxon>
        <taxon>Polyphaga</taxon>
        <taxon>Cucujiformia</taxon>
        <taxon>Chrysomeloidea</taxon>
        <taxon>Chrysomelidae</taxon>
        <taxon>Galerucinae</taxon>
        <taxon>Alticini</taxon>
        <taxon>Phyllotreta</taxon>
    </lineage>
</organism>
<sequence length="167" mass="17674">MKTLLLTLLVTLLTNLVSCGYLTGHHPLPQNVITSRTLVGGAVGGPPGGAYSSSQLTQTVASAPAQFQSSIATYHPIQYGYRGNQNQGGGYNQGSNQGGNQGSNQGYSQGYNQLANNPGQNQGNLQNNGYNTNIPSVLAYGSYGEPNQNQGYYQNYGNNGPNNYGRY</sequence>
<keyword evidence="4" id="KW-1185">Reference proteome</keyword>
<evidence type="ECO:0000256" key="1">
    <source>
        <dbReference type="SAM" id="MobiDB-lite"/>
    </source>
</evidence>
<feature type="region of interest" description="Disordered" evidence="1">
    <location>
        <begin position="83"/>
        <end position="130"/>
    </location>
</feature>
<proteinExistence type="predicted"/>
<dbReference type="Proteomes" id="UP001153712">
    <property type="component" value="Chromosome 2"/>
</dbReference>
<name>A0A9N9XL55_PHYSR</name>
<feature type="compositionally biased region" description="Gly residues" evidence="1">
    <location>
        <begin position="86"/>
        <end position="101"/>
    </location>
</feature>
<protein>
    <submittedName>
        <fullName evidence="3">Uncharacterized protein</fullName>
    </submittedName>
</protein>
<dbReference type="EMBL" id="OU900095">
    <property type="protein sequence ID" value="CAG9858235.1"/>
    <property type="molecule type" value="Genomic_DNA"/>
</dbReference>
<accession>A0A9N9XL55</accession>
<evidence type="ECO:0000313" key="4">
    <source>
        <dbReference type="Proteomes" id="UP001153712"/>
    </source>
</evidence>
<evidence type="ECO:0000313" key="3">
    <source>
        <dbReference type="EMBL" id="CAG9858235.1"/>
    </source>
</evidence>
<feature type="compositionally biased region" description="Low complexity" evidence="1">
    <location>
        <begin position="102"/>
        <end position="130"/>
    </location>
</feature>
<dbReference type="AlphaFoldDB" id="A0A9N9XL55"/>
<reference evidence="3" key="1">
    <citation type="submission" date="2022-01" db="EMBL/GenBank/DDBJ databases">
        <authorList>
            <person name="King R."/>
        </authorList>
    </citation>
    <scope>NUCLEOTIDE SEQUENCE</scope>
</reference>
<feature type="signal peptide" evidence="2">
    <location>
        <begin position="1"/>
        <end position="19"/>
    </location>
</feature>
<evidence type="ECO:0000256" key="2">
    <source>
        <dbReference type="SAM" id="SignalP"/>
    </source>
</evidence>
<keyword evidence="2" id="KW-0732">Signal</keyword>